<protein>
    <submittedName>
        <fullName evidence="3">Uncharacterized protein</fullName>
    </submittedName>
</protein>
<keyword evidence="1" id="KW-0812">Transmembrane</keyword>
<feature type="transmembrane region" description="Helical" evidence="1">
    <location>
        <begin position="44"/>
        <end position="66"/>
    </location>
</feature>
<accession>A0A914VFY9</accession>
<organism evidence="2 3">
    <name type="scientific">Plectus sambesii</name>
    <dbReference type="NCBI Taxonomy" id="2011161"/>
    <lineage>
        <taxon>Eukaryota</taxon>
        <taxon>Metazoa</taxon>
        <taxon>Ecdysozoa</taxon>
        <taxon>Nematoda</taxon>
        <taxon>Chromadorea</taxon>
        <taxon>Plectida</taxon>
        <taxon>Plectina</taxon>
        <taxon>Plectoidea</taxon>
        <taxon>Plectidae</taxon>
        <taxon>Plectus</taxon>
    </lineage>
</organism>
<keyword evidence="1" id="KW-0472">Membrane</keyword>
<evidence type="ECO:0000313" key="2">
    <source>
        <dbReference type="Proteomes" id="UP000887566"/>
    </source>
</evidence>
<name>A0A914VFY9_9BILA</name>
<sequence>MASSSSAKAKTDYDENEIIALKTFDEEPPISDFGAEEQKRKQKIIIFFALGIFGLTFLLAIIAFTVTCILGRCI</sequence>
<evidence type="ECO:0000313" key="3">
    <source>
        <dbReference type="WBParaSite" id="PSAMB.scaffold1841size27389.g15150.t1"/>
    </source>
</evidence>
<keyword evidence="2" id="KW-1185">Reference proteome</keyword>
<proteinExistence type="predicted"/>
<reference evidence="3" key="1">
    <citation type="submission" date="2022-11" db="UniProtKB">
        <authorList>
            <consortium name="WormBaseParasite"/>
        </authorList>
    </citation>
    <scope>IDENTIFICATION</scope>
</reference>
<evidence type="ECO:0000256" key="1">
    <source>
        <dbReference type="SAM" id="Phobius"/>
    </source>
</evidence>
<dbReference type="Proteomes" id="UP000887566">
    <property type="component" value="Unplaced"/>
</dbReference>
<keyword evidence="1" id="KW-1133">Transmembrane helix</keyword>
<dbReference type="WBParaSite" id="PSAMB.scaffold1841size27389.g15150.t1">
    <property type="protein sequence ID" value="PSAMB.scaffold1841size27389.g15150.t1"/>
    <property type="gene ID" value="PSAMB.scaffold1841size27389.g15150"/>
</dbReference>
<dbReference type="AlphaFoldDB" id="A0A914VFY9"/>